<protein>
    <submittedName>
        <fullName evidence="1">Uncharacterized protein</fullName>
    </submittedName>
</protein>
<dbReference type="RefSeq" id="WP_071081772.1">
    <property type="nucleotide sequence ID" value="NZ_MBLM01000002.1"/>
</dbReference>
<gene>
    <name evidence="1" type="ORF">CC117_00765</name>
</gene>
<dbReference type="Proteomes" id="UP000179627">
    <property type="component" value="Unassembled WGS sequence"/>
</dbReference>
<accession>A0A1S1RKB2</accession>
<reference evidence="2" key="1">
    <citation type="submission" date="2016-07" db="EMBL/GenBank/DDBJ databases">
        <title>Sequence Frankia sp. strain CcI1.17.</title>
        <authorList>
            <person name="Ghodhbane-Gtari F."/>
            <person name="Swanson E."/>
            <person name="Gueddou A."/>
            <person name="Morris K."/>
            <person name="Hezbri K."/>
            <person name="Ktari A."/>
            <person name="Nouioui I."/>
            <person name="Abebe-Akele F."/>
            <person name="Simpson S."/>
            <person name="Thomas K."/>
            <person name="Gtari M."/>
            <person name="Tisa L.S."/>
            <person name="Hurst S."/>
        </authorList>
    </citation>
    <scope>NUCLEOTIDE SEQUENCE [LARGE SCALE GENOMIC DNA]</scope>
    <source>
        <strain evidence="2">Cc1.17</strain>
    </source>
</reference>
<organism evidence="1 2">
    <name type="scientific">Parafrankia colletiae</name>
    <dbReference type="NCBI Taxonomy" id="573497"/>
    <lineage>
        <taxon>Bacteria</taxon>
        <taxon>Bacillati</taxon>
        <taxon>Actinomycetota</taxon>
        <taxon>Actinomycetes</taxon>
        <taxon>Frankiales</taxon>
        <taxon>Frankiaceae</taxon>
        <taxon>Parafrankia</taxon>
    </lineage>
</organism>
<keyword evidence="2" id="KW-1185">Reference proteome</keyword>
<name>A0A1S1RKB2_9ACTN</name>
<dbReference type="AlphaFoldDB" id="A0A1S1RKB2"/>
<dbReference type="EMBL" id="MBLM01000002">
    <property type="protein sequence ID" value="OHV46221.1"/>
    <property type="molecule type" value="Genomic_DNA"/>
</dbReference>
<proteinExistence type="predicted"/>
<sequence length="101" mass="10546">MTLPVLTAAPDPGDGPDSYLPVLRDLSLDGYLAFTGALDQARHLVTMHRRDADNPALPAVTRAQAAAVATTVQATLQLFAALIDDRTDLDTPHAEGLGVAA</sequence>
<comment type="caution">
    <text evidence="1">The sequence shown here is derived from an EMBL/GenBank/DDBJ whole genome shotgun (WGS) entry which is preliminary data.</text>
</comment>
<evidence type="ECO:0000313" key="1">
    <source>
        <dbReference type="EMBL" id="OHV46221.1"/>
    </source>
</evidence>
<dbReference type="OrthoDB" id="9984321at2"/>
<evidence type="ECO:0000313" key="2">
    <source>
        <dbReference type="Proteomes" id="UP000179627"/>
    </source>
</evidence>